<name>K9ZBS1_ANACC</name>
<evidence type="ECO:0000313" key="2">
    <source>
        <dbReference type="Proteomes" id="UP000010474"/>
    </source>
</evidence>
<sequence length="58" mass="6926">MNFCLMRSYFHKQTCIIYESSIKDKLNLLKALQKYISGMAAPRVNLKKMRKLKFIKIQ</sequence>
<evidence type="ECO:0000313" key="1">
    <source>
        <dbReference type="EMBL" id="AFZ56631.1"/>
    </source>
</evidence>
<keyword evidence="2" id="KW-1185">Reference proteome</keyword>
<dbReference type="EMBL" id="CP003659">
    <property type="protein sequence ID" value="AFZ56631.1"/>
    <property type="molecule type" value="Genomic_DNA"/>
</dbReference>
<proteinExistence type="predicted"/>
<reference evidence="2" key="1">
    <citation type="journal article" date="2013" name="Proc. Natl. Acad. Sci. U.S.A.">
        <title>Improving the coverage of the cyanobacterial phylum using diversity-driven genome sequencing.</title>
        <authorList>
            <person name="Shih P.M."/>
            <person name="Wu D."/>
            <person name="Latifi A."/>
            <person name="Axen S.D."/>
            <person name="Fewer D.P."/>
            <person name="Talla E."/>
            <person name="Calteau A."/>
            <person name="Cai F."/>
            <person name="Tandeau de Marsac N."/>
            <person name="Rippka R."/>
            <person name="Herdman M."/>
            <person name="Sivonen K."/>
            <person name="Coursin T."/>
            <person name="Laurent T."/>
            <person name="Goodwin L."/>
            <person name="Nolan M."/>
            <person name="Davenport K.W."/>
            <person name="Han C.S."/>
            <person name="Rubin E.M."/>
            <person name="Eisen J.A."/>
            <person name="Woyke T."/>
            <person name="Gugger M."/>
            <person name="Kerfeld C.A."/>
        </authorList>
    </citation>
    <scope>NUCLEOTIDE SEQUENCE [LARGE SCALE GENOMIC DNA]</scope>
    <source>
        <strain evidence="2">ATCC 27899 / PCC 7122</strain>
    </source>
</reference>
<gene>
    <name evidence="1" type="ordered locus">Anacy_1058</name>
</gene>
<dbReference type="PATRIC" id="fig|272123.3.peg.1158"/>
<organism evidence="1 2">
    <name type="scientific">Anabaena cylindrica (strain ATCC 27899 / PCC 7122)</name>
    <dbReference type="NCBI Taxonomy" id="272123"/>
    <lineage>
        <taxon>Bacteria</taxon>
        <taxon>Bacillati</taxon>
        <taxon>Cyanobacteriota</taxon>
        <taxon>Cyanophyceae</taxon>
        <taxon>Nostocales</taxon>
        <taxon>Nostocaceae</taxon>
        <taxon>Anabaena</taxon>
    </lineage>
</organism>
<dbReference type="HOGENOM" id="CLU_2969173_0_0_3"/>
<dbReference type="AlphaFoldDB" id="K9ZBS1"/>
<dbReference type="Proteomes" id="UP000010474">
    <property type="component" value="Chromosome"/>
</dbReference>
<dbReference type="KEGG" id="acy:Anacy_1058"/>
<protein>
    <submittedName>
        <fullName evidence="1">Uncharacterized protein</fullName>
    </submittedName>
</protein>
<accession>K9ZBS1</accession>